<feature type="compositionally biased region" description="Polar residues" evidence="1">
    <location>
        <begin position="64"/>
        <end position="79"/>
    </location>
</feature>
<feature type="region of interest" description="Disordered" evidence="1">
    <location>
        <begin position="419"/>
        <end position="439"/>
    </location>
</feature>
<name>A0A086SVF6_HAPC1</name>
<keyword evidence="3" id="KW-1185">Reference proteome</keyword>
<gene>
    <name evidence="2" type="ORF">ACRE_082140</name>
</gene>
<evidence type="ECO:0000256" key="1">
    <source>
        <dbReference type="SAM" id="MobiDB-lite"/>
    </source>
</evidence>
<dbReference type="STRING" id="857340.A0A086SVF6"/>
<evidence type="ECO:0000313" key="2">
    <source>
        <dbReference type="EMBL" id="KFH41088.1"/>
    </source>
</evidence>
<comment type="caution">
    <text evidence="2">The sequence shown here is derived from an EMBL/GenBank/DDBJ whole genome shotgun (WGS) entry which is preliminary data.</text>
</comment>
<protein>
    <submittedName>
        <fullName evidence="2">Uncharacterized protein</fullName>
    </submittedName>
</protein>
<feature type="compositionally biased region" description="Basic and acidic residues" evidence="1">
    <location>
        <begin position="44"/>
        <end position="63"/>
    </location>
</feature>
<dbReference type="EMBL" id="JPKY01000147">
    <property type="protein sequence ID" value="KFH41088.1"/>
    <property type="molecule type" value="Genomic_DNA"/>
</dbReference>
<feature type="region of interest" description="Disordered" evidence="1">
    <location>
        <begin position="279"/>
        <end position="315"/>
    </location>
</feature>
<dbReference type="Proteomes" id="UP000029964">
    <property type="component" value="Unassembled WGS sequence"/>
</dbReference>
<dbReference type="AlphaFoldDB" id="A0A086SVF6"/>
<reference evidence="3" key="1">
    <citation type="journal article" date="2014" name="Genome Announc.">
        <title>Genome sequence and annotation of Acremonium chrysogenum, producer of the beta-lactam antibiotic cephalosporin C.</title>
        <authorList>
            <person name="Terfehr D."/>
            <person name="Dahlmann T.A."/>
            <person name="Specht T."/>
            <person name="Zadra I."/>
            <person name="Kuernsteiner H."/>
            <person name="Kueck U."/>
        </authorList>
    </citation>
    <scope>NUCLEOTIDE SEQUENCE [LARGE SCALE GENOMIC DNA]</scope>
    <source>
        <strain evidence="3">ATCC 11550 / CBS 779.69 / DSM 880 / IAM 14645 / JCM 23072 / IMI 49137</strain>
    </source>
</reference>
<sequence length="439" mass="48621">MSNPKTRVVLPQTGNHSRSVASGACKPTAPYTSLQLGLGSPPVPKDDETPANHKNHPGSDKRWSNSTGEDSTVKFNPSCTAERPAVNNVRPGLSSVTPISQIRGESIGQGFLAQANSLETSSRVAAHEPQGVKQLPVEPLPSNGSHSTLSASNHDSNTQSAPAPEKTTGVVNATRETSTSKAEANRRARVAKFDSAAFDSQIYAQEVCLSAPEGVASYPPHDIRDRSDYGRVFLRTNPAIHGMHTRSEEWYRRKAAEIQARPRRKAWFGKVTQRQRWLRSREKKMSQVESTDGLAEASSFREEPQPRGHRHRPDLVGVPEAELPADVKESAAWAKACVRFRSDMETKRKMENTYLRKQLEQRTMHAQRYTATWECEDTAKQQRPRPGGRAECGEKLSLSKVVTREEILRMANQETERFFEELRNTSSPNPAGGRVALPG</sequence>
<organism evidence="2 3">
    <name type="scientific">Hapsidospora chrysogenum (strain ATCC 11550 / CBS 779.69 / DSM 880 / IAM 14645 / JCM 23072 / IMI 49137)</name>
    <name type="common">Acremonium chrysogenum</name>
    <dbReference type="NCBI Taxonomy" id="857340"/>
    <lineage>
        <taxon>Eukaryota</taxon>
        <taxon>Fungi</taxon>
        <taxon>Dikarya</taxon>
        <taxon>Ascomycota</taxon>
        <taxon>Pezizomycotina</taxon>
        <taxon>Sordariomycetes</taxon>
        <taxon>Hypocreomycetidae</taxon>
        <taxon>Hypocreales</taxon>
        <taxon>Bionectriaceae</taxon>
        <taxon>Hapsidospora</taxon>
    </lineage>
</organism>
<accession>A0A086SVF6</accession>
<feature type="region of interest" description="Disordered" evidence="1">
    <location>
        <begin position="121"/>
        <end position="183"/>
    </location>
</feature>
<dbReference type="OrthoDB" id="3550599at2759"/>
<dbReference type="HOGENOM" id="CLU_623977_0_0_1"/>
<proteinExistence type="predicted"/>
<feature type="compositionally biased region" description="Polar residues" evidence="1">
    <location>
        <begin position="169"/>
        <end position="182"/>
    </location>
</feature>
<feature type="compositionally biased region" description="Polar residues" evidence="1">
    <location>
        <begin position="142"/>
        <end position="161"/>
    </location>
</feature>
<feature type="region of interest" description="Disordered" evidence="1">
    <location>
        <begin position="1"/>
        <end position="94"/>
    </location>
</feature>
<evidence type="ECO:0000313" key="3">
    <source>
        <dbReference type="Proteomes" id="UP000029964"/>
    </source>
</evidence>